<evidence type="ECO:0000313" key="4">
    <source>
        <dbReference type="EMBL" id="GIE08077.1"/>
    </source>
</evidence>
<dbReference type="InterPro" id="IPR001128">
    <property type="entry name" value="Cyt_P450"/>
</dbReference>
<evidence type="ECO:0000256" key="3">
    <source>
        <dbReference type="SAM" id="MobiDB-lite"/>
    </source>
</evidence>
<keyword evidence="5" id="KW-1185">Reference proteome</keyword>
<feature type="region of interest" description="Disordered" evidence="3">
    <location>
        <begin position="1"/>
        <end position="24"/>
    </location>
</feature>
<dbReference type="EMBL" id="BOML01000101">
    <property type="protein sequence ID" value="GIE08077.1"/>
    <property type="molecule type" value="Genomic_DNA"/>
</dbReference>
<name>A0ABQ3ZE38_9ACTN</name>
<dbReference type="Proteomes" id="UP000637628">
    <property type="component" value="Unassembled WGS sequence"/>
</dbReference>
<organism evidence="4 5">
    <name type="scientific">Paractinoplanes durhamensis</name>
    <dbReference type="NCBI Taxonomy" id="113563"/>
    <lineage>
        <taxon>Bacteria</taxon>
        <taxon>Bacillati</taxon>
        <taxon>Actinomycetota</taxon>
        <taxon>Actinomycetes</taxon>
        <taxon>Micromonosporales</taxon>
        <taxon>Micromonosporaceae</taxon>
        <taxon>Paractinoplanes</taxon>
    </lineage>
</organism>
<dbReference type="Pfam" id="PF00067">
    <property type="entry name" value="p450"/>
    <property type="match status" value="1"/>
</dbReference>
<keyword evidence="2" id="KW-0560">Oxidoreductase</keyword>
<comment type="caution">
    <text evidence="4">The sequence shown here is derived from an EMBL/GenBank/DDBJ whole genome shotgun (WGS) entry which is preliminary data.</text>
</comment>
<dbReference type="PROSITE" id="PS00086">
    <property type="entry name" value="CYTOCHROME_P450"/>
    <property type="match status" value="1"/>
</dbReference>
<accession>A0ABQ3ZE38</accession>
<dbReference type="InterPro" id="IPR036396">
    <property type="entry name" value="Cyt_P450_sf"/>
</dbReference>
<sequence>MTQTHEPRPLPTDRSSPFDPPEELIRLGSRRPVSRIVYADGSIGWLVTGHAEAQAVLGDGRFSARKELVRLPVPWLGHMERVPAGPGEFIFMDPPEHARFRKLLAGYFTMRRMRQFIPRVEEIAQQRLDAMEEAGQPCDLMKVFAYPIPSLAICELVGMPYAEAGVMHDEITRMFSFDSPPEETRAAAAAIHRMLYELLLRKRAKPADDIMSELVISGQLSVEEILRVASLLLIGGFDNTANMIGLGVYALLQHPEQLALLRAQPELVESAVEELMRYVPSLHIGPIRAALEDVELGGESIRAGEVLTLSLSAANRDERRFEEPDRLDIMRTATRQLAFGYGVHQCIGQTLARIEMQVAHAALLRRFPTMRLAIPGDEVPMRENIVPYGPRLLPVVWGDAV</sequence>
<proteinExistence type="inferred from homology"/>
<dbReference type="PANTHER" id="PTHR46696">
    <property type="entry name" value="P450, PUTATIVE (EUROFUNG)-RELATED"/>
    <property type="match status" value="1"/>
</dbReference>
<dbReference type="InterPro" id="IPR017972">
    <property type="entry name" value="Cyt_P450_CS"/>
</dbReference>
<dbReference type="RefSeq" id="WP_203735911.1">
    <property type="nucleotide sequence ID" value="NZ_BAAATX010000070.1"/>
</dbReference>
<protein>
    <submittedName>
        <fullName evidence="4">Cytochrome P450</fullName>
    </submittedName>
</protein>
<dbReference type="PANTHER" id="PTHR46696:SF1">
    <property type="entry name" value="CYTOCHROME P450 YJIB-RELATED"/>
    <property type="match status" value="1"/>
</dbReference>
<dbReference type="PRINTS" id="PR00359">
    <property type="entry name" value="BP450"/>
</dbReference>
<dbReference type="SUPFAM" id="SSF48264">
    <property type="entry name" value="Cytochrome P450"/>
    <property type="match status" value="1"/>
</dbReference>
<dbReference type="CDD" id="cd11030">
    <property type="entry name" value="CYP105-like"/>
    <property type="match status" value="1"/>
</dbReference>
<dbReference type="Gene3D" id="1.10.630.10">
    <property type="entry name" value="Cytochrome P450"/>
    <property type="match status" value="1"/>
</dbReference>
<evidence type="ECO:0000256" key="2">
    <source>
        <dbReference type="RuleBase" id="RU000461"/>
    </source>
</evidence>
<gene>
    <name evidence="4" type="ORF">Adu01nite_94270</name>
</gene>
<reference evidence="4 5" key="1">
    <citation type="submission" date="2021-01" db="EMBL/GenBank/DDBJ databases">
        <title>Whole genome shotgun sequence of Actinoplanes durhamensis NBRC 14914.</title>
        <authorList>
            <person name="Komaki H."/>
            <person name="Tamura T."/>
        </authorList>
    </citation>
    <scope>NUCLEOTIDE SEQUENCE [LARGE SCALE GENOMIC DNA]</scope>
    <source>
        <strain evidence="4 5">NBRC 14914</strain>
    </source>
</reference>
<keyword evidence="2" id="KW-0349">Heme</keyword>
<dbReference type="InterPro" id="IPR002397">
    <property type="entry name" value="Cyt_P450_B"/>
</dbReference>
<evidence type="ECO:0000313" key="5">
    <source>
        <dbReference type="Proteomes" id="UP000637628"/>
    </source>
</evidence>
<keyword evidence="2" id="KW-0408">Iron</keyword>
<keyword evidence="2" id="KW-0479">Metal-binding</keyword>
<evidence type="ECO:0000256" key="1">
    <source>
        <dbReference type="ARBA" id="ARBA00010617"/>
    </source>
</evidence>
<dbReference type="PRINTS" id="PR00385">
    <property type="entry name" value="P450"/>
</dbReference>
<keyword evidence="2" id="KW-0503">Monooxygenase</keyword>
<comment type="similarity">
    <text evidence="1 2">Belongs to the cytochrome P450 family.</text>
</comment>